<protein>
    <submittedName>
        <fullName evidence="1">Uncharacterized protein</fullName>
    </submittedName>
</protein>
<comment type="caution">
    <text evidence="1">The sequence shown here is derived from an EMBL/GenBank/DDBJ whole genome shotgun (WGS) entry which is preliminary data.</text>
</comment>
<name>A0A314KUL5_NICAT</name>
<feature type="non-terminal residue" evidence="1">
    <location>
        <position position="1"/>
    </location>
</feature>
<dbReference type="Gramene" id="OIT32439">
    <property type="protein sequence ID" value="OIT32439"/>
    <property type="gene ID" value="A4A49_64668"/>
</dbReference>
<feature type="non-terminal residue" evidence="1">
    <location>
        <position position="278"/>
    </location>
</feature>
<proteinExistence type="predicted"/>
<evidence type="ECO:0000313" key="2">
    <source>
        <dbReference type="Proteomes" id="UP000187609"/>
    </source>
</evidence>
<gene>
    <name evidence="1" type="ORF">A4A49_64668</name>
</gene>
<reference evidence="1" key="1">
    <citation type="submission" date="2016-11" db="EMBL/GenBank/DDBJ databases">
        <title>The genome of Nicotiana attenuata.</title>
        <authorList>
            <person name="Xu S."/>
            <person name="Brockmoeller T."/>
            <person name="Gaquerel E."/>
            <person name="Navarro A."/>
            <person name="Kuhl H."/>
            <person name="Gase K."/>
            <person name="Ling Z."/>
            <person name="Zhou W."/>
            <person name="Kreitzer C."/>
            <person name="Stanke M."/>
            <person name="Tang H."/>
            <person name="Lyons E."/>
            <person name="Pandey P."/>
            <person name="Pandey S.P."/>
            <person name="Timmermann B."/>
            <person name="Baldwin I.T."/>
        </authorList>
    </citation>
    <scope>NUCLEOTIDE SEQUENCE [LARGE SCALE GENOMIC DNA]</scope>
    <source>
        <strain evidence="1">UT</strain>
    </source>
</reference>
<keyword evidence="2" id="KW-1185">Reference proteome</keyword>
<dbReference type="Proteomes" id="UP000187609">
    <property type="component" value="Unassembled WGS sequence"/>
</dbReference>
<sequence>EQHMTKSGSYTEISRPQTMVKVTVEGQQQQIKKESKQTYEVTKAHSLQTAKFPSDKRELSWMMHLWEKAIKHKKGYNSQHTGIQAQLRIYYPHEKQKPLKKQKIQHNEEVNSCSLITICKFLWLWQSTWSSNAAFSSGTSTCNLNEEKQGNLLVNSSIYRTRQPILYHHSTCSRQARISSGAKASQSQVAGHISWCKENIKQQTSDSIWEFHKTGAKMKFKGDTWAIVKSYVRDRCDQMNKKRAKLERNTTMKAESGDNTCIATRMQGKRLQLQELVI</sequence>
<organism evidence="1 2">
    <name type="scientific">Nicotiana attenuata</name>
    <name type="common">Coyote tobacco</name>
    <dbReference type="NCBI Taxonomy" id="49451"/>
    <lineage>
        <taxon>Eukaryota</taxon>
        <taxon>Viridiplantae</taxon>
        <taxon>Streptophyta</taxon>
        <taxon>Embryophyta</taxon>
        <taxon>Tracheophyta</taxon>
        <taxon>Spermatophyta</taxon>
        <taxon>Magnoliopsida</taxon>
        <taxon>eudicotyledons</taxon>
        <taxon>Gunneridae</taxon>
        <taxon>Pentapetalae</taxon>
        <taxon>asterids</taxon>
        <taxon>lamiids</taxon>
        <taxon>Solanales</taxon>
        <taxon>Solanaceae</taxon>
        <taxon>Nicotianoideae</taxon>
        <taxon>Nicotianeae</taxon>
        <taxon>Nicotiana</taxon>
    </lineage>
</organism>
<dbReference type="EMBL" id="MJEQ01001062">
    <property type="protein sequence ID" value="OIT32439.1"/>
    <property type="molecule type" value="Genomic_DNA"/>
</dbReference>
<evidence type="ECO:0000313" key="1">
    <source>
        <dbReference type="EMBL" id="OIT32439.1"/>
    </source>
</evidence>
<accession>A0A314KUL5</accession>
<dbReference type="AlphaFoldDB" id="A0A314KUL5"/>